<comment type="catalytic activity">
    <reaction evidence="1">
        <text>Hydrolysis of terminal, non-reducing alpha-D-galactose residues in alpha-D-galactosides, including galactose oligosaccharides, galactomannans and galactolipids.</text>
        <dbReference type="EC" id="3.2.1.22"/>
    </reaction>
</comment>
<dbReference type="Gene3D" id="2.70.98.60">
    <property type="entry name" value="alpha-galactosidase from lactobacil brevis"/>
    <property type="match status" value="1"/>
</dbReference>
<gene>
    <name evidence="7" type="ORF">ACFQDO_13150</name>
</gene>
<dbReference type="PANTHER" id="PTHR43053:SF3">
    <property type="entry name" value="ALPHA-GALACTOSIDASE C-RELATED"/>
    <property type="match status" value="1"/>
</dbReference>
<dbReference type="PANTHER" id="PTHR43053">
    <property type="entry name" value="GLYCOSIDASE FAMILY 31"/>
    <property type="match status" value="1"/>
</dbReference>
<keyword evidence="8" id="KW-1185">Reference proteome</keyword>
<name>A0ABW1JFF4_9ACTN</name>
<dbReference type="EC" id="3.2.1.22" evidence="2"/>
<evidence type="ECO:0000313" key="7">
    <source>
        <dbReference type="EMBL" id="MFC6008076.1"/>
    </source>
</evidence>
<reference evidence="8" key="1">
    <citation type="journal article" date="2019" name="Int. J. Syst. Evol. Microbiol.">
        <title>The Global Catalogue of Microorganisms (GCM) 10K type strain sequencing project: providing services to taxonomists for standard genome sequencing and annotation.</title>
        <authorList>
            <consortium name="The Broad Institute Genomics Platform"/>
            <consortium name="The Broad Institute Genome Sequencing Center for Infectious Disease"/>
            <person name="Wu L."/>
            <person name="Ma J."/>
        </authorList>
    </citation>
    <scope>NUCLEOTIDE SEQUENCE [LARGE SCALE GENOMIC DNA]</scope>
    <source>
        <strain evidence="8">KACC 14249</strain>
    </source>
</reference>
<dbReference type="Gene3D" id="3.20.20.70">
    <property type="entry name" value="Aldolase class I"/>
    <property type="match status" value="1"/>
</dbReference>
<feature type="domain" description="Glycosyl hydrolase family 36 N-terminal" evidence="6">
    <location>
        <begin position="31"/>
        <end position="254"/>
    </location>
</feature>
<dbReference type="EMBL" id="JBHSRD010000004">
    <property type="protein sequence ID" value="MFC6008076.1"/>
    <property type="molecule type" value="Genomic_DNA"/>
</dbReference>
<protein>
    <recommendedName>
        <fullName evidence="2">alpha-galactosidase</fullName>
        <ecNumber evidence="2">3.2.1.22</ecNumber>
    </recommendedName>
</protein>
<keyword evidence="3 7" id="KW-0378">Hydrolase</keyword>
<organism evidence="7 8">
    <name type="scientific">Angustibacter luteus</name>
    <dbReference type="NCBI Taxonomy" id="658456"/>
    <lineage>
        <taxon>Bacteria</taxon>
        <taxon>Bacillati</taxon>
        <taxon>Actinomycetota</taxon>
        <taxon>Actinomycetes</taxon>
        <taxon>Kineosporiales</taxon>
        <taxon>Kineosporiaceae</taxon>
    </lineage>
</organism>
<dbReference type="InterPro" id="IPR050985">
    <property type="entry name" value="Alpha-glycosidase_related"/>
</dbReference>
<dbReference type="InterPro" id="IPR013785">
    <property type="entry name" value="Aldolase_TIM"/>
</dbReference>
<dbReference type="Pfam" id="PF02065">
    <property type="entry name" value="Melibiase"/>
    <property type="match status" value="1"/>
</dbReference>
<dbReference type="InterPro" id="IPR000111">
    <property type="entry name" value="Glyco_hydro_27/36_CS"/>
</dbReference>
<comment type="caution">
    <text evidence="7">The sequence shown here is derived from an EMBL/GenBank/DDBJ whole genome shotgun (WGS) entry which is preliminary data.</text>
</comment>
<evidence type="ECO:0000313" key="8">
    <source>
        <dbReference type="Proteomes" id="UP001596189"/>
    </source>
</evidence>
<dbReference type="InterPro" id="IPR013780">
    <property type="entry name" value="Glyco_hydro_b"/>
</dbReference>
<dbReference type="InterPro" id="IPR038417">
    <property type="entry name" value="Alpga-gal_N_sf"/>
</dbReference>
<dbReference type="RefSeq" id="WP_345715233.1">
    <property type="nucleotide sequence ID" value="NZ_BAABFP010000002.1"/>
</dbReference>
<dbReference type="Proteomes" id="UP001596189">
    <property type="component" value="Unassembled WGS sequence"/>
</dbReference>
<evidence type="ECO:0000259" key="6">
    <source>
        <dbReference type="Pfam" id="PF16875"/>
    </source>
</evidence>
<proteinExistence type="predicted"/>
<dbReference type="PRINTS" id="PR00743">
    <property type="entry name" value="GLHYDRLASE36"/>
</dbReference>
<evidence type="ECO:0000256" key="4">
    <source>
        <dbReference type="ARBA" id="ARBA00023295"/>
    </source>
</evidence>
<evidence type="ECO:0000259" key="5">
    <source>
        <dbReference type="Pfam" id="PF16874"/>
    </source>
</evidence>
<feature type="domain" description="Glycosyl hydrolase family 36 C-terminal" evidence="5">
    <location>
        <begin position="640"/>
        <end position="730"/>
    </location>
</feature>
<keyword evidence="4 7" id="KW-0326">Glycosidase</keyword>
<evidence type="ECO:0000256" key="1">
    <source>
        <dbReference type="ARBA" id="ARBA00001255"/>
    </source>
</evidence>
<dbReference type="Gene3D" id="2.60.40.1180">
    <property type="entry name" value="Golgi alpha-mannosidase II"/>
    <property type="match status" value="1"/>
</dbReference>
<dbReference type="SUPFAM" id="SSF51445">
    <property type="entry name" value="(Trans)glycosidases"/>
    <property type="match status" value="1"/>
</dbReference>
<dbReference type="PROSITE" id="PS00512">
    <property type="entry name" value="ALPHA_GALACTOSIDASE"/>
    <property type="match status" value="1"/>
</dbReference>
<dbReference type="InterPro" id="IPR031704">
    <property type="entry name" value="Glyco_hydro_36_N"/>
</dbReference>
<dbReference type="InterPro" id="IPR017853">
    <property type="entry name" value="GH"/>
</dbReference>
<dbReference type="Pfam" id="PF16874">
    <property type="entry name" value="Glyco_hydro_36C"/>
    <property type="match status" value="1"/>
</dbReference>
<sequence>MSQPSTSEPDRLVLLRAAGTSVLLDVGGPALPRVLHWGADVGDLGASGQAGTSDVLAAVTAAVPRSALDAPMAFTLLPVESDGWSGAPGLAGHRNGGAAHPVLRLSSAVQVDVGPAGGGTVTAQARDGAAGVDVEVVLRLTEHGVVELAAAVQNTGDGTYDLAALRPTLPLPAVAVEQLDTTGRWCREGSPQRAPLRYGTWARPTRRGRTGHEGPLLMAAGTAAFGFRRGEVWAVHLAWSGDGEYLLERPPEGVGPHAATLGAAELLRAGEIRLGPGESYRTPTALYSWSGAGLDGVADRWHAWQRARSTHPRSPRPVVLNTWEAVYFDHDLARLTALADVAALAGVERFVLDDGWFRGRRDDTAGLGDWYVDPDVWPQGLHPLVEHVRERGMQVGLWVEPEMVNPDSDLVREHPDWVLSPNADERPPVWRHQQVLDLTNPSAWEYLLERLDALVGEYRIDYLKWDHNRDLHAAGSASSAGGTFGPVVHAQTTRLYALLDELRARHPGLEIESCASGGARVDLGILGHTDRVWASDCNDALERQQIQRWTTQVLAPELVGGHVGPPESHTTHRHLDLQMRCVTALFGHAGLEWDLTRLAPDELAAVADWIAAYRGLRGLLHSGRVVRGDLDVEDALLHGVVAQDGGEAVLAYVRLTSAPAAHPGLVRLPGLDPLRQYTVRVREDVGAPAVVQAFAPGWLADGVTLSGAVLGEVGLTMPVLAPGSALLLHLTS</sequence>
<evidence type="ECO:0000256" key="3">
    <source>
        <dbReference type="ARBA" id="ARBA00022801"/>
    </source>
</evidence>
<dbReference type="InterPro" id="IPR002252">
    <property type="entry name" value="Glyco_hydro_36"/>
</dbReference>
<dbReference type="InterPro" id="IPR031705">
    <property type="entry name" value="Glyco_hydro_36_C"/>
</dbReference>
<dbReference type="GO" id="GO:0004557">
    <property type="term" value="F:alpha-galactosidase activity"/>
    <property type="evidence" value="ECO:0007669"/>
    <property type="project" value="UniProtKB-EC"/>
</dbReference>
<evidence type="ECO:0000256" key="2">
    <source>
        <dbReference type="ARBA" id="ARBA00012755"/>
    </source>
</evidence>
<dbReference type="CDD" id="cd14791">
    <property type="entry name" value="GH36"/>
    <property type="match status" value="1"/>
</dbReference>
<dbReference type="Pfam" id="PF16875">
    <property type="entry name" value="Glyco_hydro_36N"/>
    <property type="match status" value="1"/>
</dbReference>
<accession>A0ABW1JFF4</accession>